<dbReference type="GO" id="GO:0003725">
    <property type="term" value="F:double-stranded RNA binding"/>
    <property type="evidence" value="ECO:0007669"/>
    <property type="project" value="InterPro"/>
</dbReference>
<sequence>MFNDTILAQKWKASRVEMEEQRLAQIKQTPFKTPKRVVTFHRVLLRQQVLSHPNLQMAQSTEDPHYSVGILATSAGALLLAVNHYSTVSLIPSSALGVLLLLIAALLCYAGIKKCSSNAVLFVNLCLTVSALWCGSGLIHILIGEKVVQGDGIRNALSFESPQLPLGRAWANLCGFGQGSAVCPHLSSRKTSSVRKIAEIMKNGGTCGIPTDTVYVLVAACNRPDAVEKAYNTKKQAKERPMSLWISNIAQLEPAKHMLNPLLWDFMQEVWPSSISLVIPRGEWLNLFGLEHASRYIGTPQSIAIRIPDCSVTTHLIDMVLQLFEEVQKKHLNGHINGGFNQDHSEPSTFQHPPVTDAYENHSFIKEEEEDKM</sequence>
<dbReference type="GO" id="GO:0061710">
    <property type="term" value="F:L-threonylcarbamoyladenylate synthase"/>
    <property type="evidence" value="ECO:0007669"/>
    <property type="project" value="UniProtKB-EC"/>
</dbReference>
<dbReference type="InterPro" id="IPR050156">
    <property type="entry name" value="TC-AMP_synthase_SUA5"/>
</dbReference>
<name>A0A401NIF0_SCYTO</name>
<dbReference type="STRING" id="75743.A0A401NIF0"/>
<proteinExistence type="inferred from homology"/>
<evidence type="ECO:0000313" key="11">
    <source>
        <dbReference type="EMBL" id="GCB60648.1"/>
    </source>
</evidence>
<evidence type="ECO:0000256" key="4">
    <source>
        <dbReference type="ARBA" id="ARBA00015492"/>
    </source>
</evidence>
<reference evidence="11 12" key="1">
    <citation type="journal article" date="2018" name="Nat. Ecol. Evol.">
        <title>Shark genomes provide insights into elasmobranch evolution and the origin of vertebrates.</title>
        <authorList>
            <person name="Hara Y"/>
            <person name="Yamaguchi K"/>
            <person name="Onimaru K"/>
            <person name="Kadota M"/>
            <person name="Koyanagi M"/>
            <person name="Keeley SD"/>
            <person name="Tatsumi K"/>
            <person name="Tanaka K"/>
            <person name="Motone F"/>
            <person name="Kageyama Y"/>
            <person name="Nozu R"/>
            <person name="Adachi N"/>
            <person name="Nishimura O"/>
            <person name="Nakagawa R"/>
            <person name="Tanegashima C"/>
            <person name="Kiyatake I"/>
            <person name="Matsumoto R"/>
            <person name="Murakumo K"/>
            <person name="Nishida K"/>
            <person name="Terakita A"/>
            <person name="Kuratani S"/>
            <person name="Sato K"/>
            <person name="Hyodo S Kuraku.S."/>
        </authorList>
    </citation>
    <scope>NUCLEOTIDE SEQUENCE [LARGE SCALE GENOMIC DNA]</scope>
</reference>
<dbReference type="PANTHER" id="PTHR17490">
    <property type="entry name" value="SUA5"/>
    <property type="match status" value="1"/>
</dbReference>
<feature type="region of interest" description="Disordered" evidence="8">
    <location>
        <begin position="335"/>
        <end position="357"/>
    </location>
</feature>
<dbReference type="Gene3D" id="3.90.870.10">
    <property type="entry name" value="DHBP synthase"/>
    <property type="match status" value="1"/>
</dbReference>
<feature type="transmembrane region" description="Helical" evidence="9">
    <location>
        <begin position="91"/>
        <end position="112"/>
    </location>
</feature>
<feature type="transmembrane region" description="Helical" evidence="9">
    <location>
        <begin position="119"/>
        <end position="143"/>
    </location>
</feature>
<dbReference type="OrthoDB" id="3648309at2759"/>
<accession>A0A401NIF0</accession>
<dbReference type="PROSITE" id="PS51163">
    <property type="entry name" value="YRDC"/>
    <property type="match status" value="1"/>
</dbReference>
<feature type="compositionally biased region" description="Polar residues" evidence="8">
    <location>
        <begin position="339"/>
        <end position="351"/>
    </location>
</feature>
<feature type="domain" description="YrdC-like" evidence="10">
    <location>
        <begin position="191"/>
        <end position="373"/>
    </location>
</feature>
<comment type="caution">
    <text evidence="11">The sequence shown here is derived from an EMBL/GenBank/DDBJ whole genome shotgun (WGS) entry which is preliminary data.</text>
</comment>
<evidence type="ECO:0000256" key="2">
    <source>
        <dbReference type="ARBA" id="ARBA00007663"/>
    </source>
</evidence>
<evidence type="ECO:0000256" key="9">
    <source>
        <dbReference type="SAM" id="Phobius"/>
    </source>
</evidence>
<organism evidence="11 12">
    <name type="scientific">Scyliorhinus torazame</name>
    <name type="common">Cloudy catshark</name>
    <name type="synonym">Catulus torazame</name>
    <dbReference type="NCBI Taxonomy" id="75743"/>
    <lineage>
        <taxon>Eukaryota</taxon>
        <taxon>Metazoa</taxon>
        <taxon>Chordata</taxon>
        <taxon>Craniata</taxon>
        <taxon>Vertebrata</taxon>
        <taxon>Chondrichthyes</taxon>
        <taxon>Elasmobranchii</taxon>
        <taxon>Galeomorphii</taxon>
        <taxon>Galeoidea</taxon>
        <taxon>Carcharhiniformes</taxon>
        <taxon>Scyliorhinidae</taxon>
        <taxon>Scyliorhinus</taxon>
    </lineage>
</organism>
<evidence type="ECO:0000313" key="12">
    <source>
        <dbReference type="Proteomes" id="UP000288216"/>
    </source>
</evidence>
<dbReference type="EMBL" id="BFAA01004992">
    <property type="protein sequence ID" value="GCB60648.1"/>
    <property type="molecule type" value="Genomic_DNA"/>
</dbReference>
<keyword evidence="12" id="KW-1185">Reference proteome</keyword>
<dbReference type="PANTHER" id="PTHR17490:SF17">
    <property type="entry name" value="THREONYLCARBAMOYL-AMP SYNTHASE"/>
    <property type="match status" value="1"/>
</dbReference>
<dbReference type="AlphaFoldDB" id="A0A401NIF0"/>
<dbReference type="EC" id="2.7.7.87" evidence="3"/>
<evidence type="ECO:0000256" key="7">
    <source>
        <dbReference type="ARBA" id="ARBA00048366"/>
    </source>
</evidence>
<evidence type="ECO:0000256" key="1">
    <source>
        <dbReference type="ARBA" id="ARBA00004496"/>
    </source>
</evidence>
<dbReference type="Pfam" id="PF01300">
    <property type="entry name" value="Sua5_yciO_yrdC"/>
    <property type="match status" value="1"/>
</dbReference>
<dbReference type="InterPro" id="IPR017945">
    <property type="entry name" value="DHBP_synth_RibB-like_a/b_dom"/>
</dbReference>
<keyword evidence="9" id="KW-0472">Membrane</keyword>
<comment type="subcellular location">
    <subcellularLocation>
        <location evidence="1">Cytoplasm</location>
    </subcellularLocation>
</comment>
<comment type="similarity">
    <text evidence="2">Belongs to the SUA5 family.</text>
</comment>
<evidence type="ECO:0000259" key="10">
    <source>
        <dbReference type="PROSITE" id="PS51163"/>
    </source>
</evidence>
<dbReference type="GO" id="GO:0000049">
    <property type="term" value="F:tRNA binding"/>
    <property type="evidence" value="ECO:0007669"/>
    <property type="project" value="TreeGrafter"/>
</dbReference>
<keyword evidence="5" id="KW-0963">Cytoplasm</keyword>
<evidence type="ECO:0000256" key="5">
    <source>
        <dbReference type="ARBA" id="ARBA00022490"/>
    </source>
</evidence>
<keyword evidence="9" id="KW-0812">Transmembrane</keyword>
<comment type="catalytic activity">
    <reaction evidence="7">
        <text>L-threonine + hydrogencarbonate + ATP = L-threonylcarbamoyladenylate + diphosphate + H2O</text>
        <dbReference type="Rhea" id="RHEA:36407"/>
        <dbReference type="ChEBI" id="CHEBI:15377"/>
        <dbReference type="ChEBI" id="CHEBI:17544"/>
        <dbReference type="ChEBI" id="CHEBI:30616"/>
        <dbReference type="ChEBI" id="CHEBI:33019"/>
        <dbReference type="ChEBI" id="CHEBI:57926"/>
        <dbReference type="ChEBI" id="CHEBI:73682"/>
        <dbReference type="EC" id="2.7.7.87"/>
    </reaction>
</comment>
<evidence type="ECO:0000256" key="6">
    <source>
        <dbReference type="ARBA" id="ARBA00022679"/>
    </source>
</evidence>
<keyword evidence="9" id="KW-1133">Transmembrane helix</keyword>
<feature type="transmembrane region" description="Helical" evidence="9">
    <location>
        <begin position="66"/>
        <end position="85"/>
    </location>
</feature>
<gene>
    <name evidence="11" type="ORF">scyTo_0011171</name>
</gene>
<dbReference type="Proteomes" id="UP000288216">
    <property type="component" value="Unassembled WGS sequence"/>
</dbReference>
<keyword evidence="6" id="KW-0808">Transferase</keyword>
<evidence type="ECO:0000256" key="3">
    <source>
        <dbReference type="ARBA" id="ARBA00012584"/>
    </source>
</evidence>
<protein>
    <recommendedName>
        <fullName evidence="4">Threonylcarbamoyl-AMP synthase</fullName>
        <ecNumber evidence="3">2.7.7.87</ecNumber>
    </recommendedName>
</protein>
<dbReference type="SUPFAM" id="SSF55821">
    <property type="entry name" value="YrdC/RibB"/>
    <property type="match status" value="1"/>
</dbReference>
<dbReference type="GO" id="GO:0005737">
    <property type="term" value="C:cytoplasm"/>
    <property type="evidence" value="ECO:0007669"/>
    <property type="project" value="UniProtKB-SubCell"/>
</dbReference>
<dbReference type="GO" id="GO:0006450">
    <property type="term" value="P:regulation of translational fidelity"/>
    <property type="evidence" value="ECO:0007669"/>
    <property type="project" value="TreeGrafter"/>
</dbReference>
<evidence type="ECO:0000256" key="8">
    <source>
        <dbReference type="SAM" id="MobiDB-lite"/>
    </source>
</evidence>
<dbReference type="InterPro" id="IPR006070">
    <property type="entry name" value="Sua5-like_dom"/>
</dbReference>